<evidence type="ECO:0008006" key="3">
    <source>
        <dbReference type="Google" id="ProtNLM"/>
    </source>
</evidence>
<dbReference type="KEGG" id="ruv:EC9_12160"/>
<evidence type="ECO:0000313" key="1">
    <source>
        <dbReference type="EMBL" id="QDS87040.1"/>
    </source>
</evidence>
<dbReference type="AlphaFoldDB" id="A0A517LWQ9"/>
<organism evidence="1 2">
    <name type="scientific">Rosistilla ulvae</name>
    <dbReference type="NCBI Taxonomy" id="1930277"/>
    <lineage>
        <taxon>Bacteria</taxon>
        <taxon>Pseudomonadati</taxon>
        <taxon>Planctomycetota</taxon>
        <taxon>Planctomycetia</taxon>
        <taxon>Pirellulales</taxon>
        <taxon>Pirellulaceae</taxon>
        <taxon>Rosistilla</taxon>
    </lineage>
</organism>
<dbReference type="EMBL" id="CP036261">
    <property type="protein sequence ID" value="QDS87040.1"/>
    <property type="molecule type" value="Genomic_DNA"/>
</dbReference>
<keyword evidence="2" id="KW-1185">Reference proteome</keyword>
<accession>A0A517LWQ9</accession>
<proteinExistence type="predicted"/>
<dbReference type="OrthoDB" id="9780095at2"/>
<dbReference type="RefSeq" id="WP_145343165.1">
    <property type="nucleotide sequence ID" value="NZ_CP036261.1"/>
</dbReference>
<gene>
    <name evidence="1" type="ORF">EC9_12160</name>
</gene>
<dbReference type="InterPro" id="IPR029063">
    <property type="entry name" value="SAM-dependent_MTases_sf"/>
</dbReference>
<protein>
    <recommendedName>
        <fullName evidence="3">Methyltransferase domain-containing protein</fullName>
    </recommendedName>
</protein>
<dbReference type="Proteomes" id="UP000319557">
    <property type="component" value="Chromosome"/>
</dbReference>
<reference evidence="1 2" key="1">
    <citation type="submission" date="2019-02" db="EMBL/GenBank/DDBJ databases">
        <title>Deep-cultivation of Planctomycetes and their phenomic and genomic characterization uncovers novel biology.</title>
        <authorList>
            <person name="Wiegand S."/>
            <person name="Jogler M."/>
            <person name="Boedeker C."/>
            <person name="Pinto D."/>
            <person name="Vollmers J."/>
            <person name="Rivas-Marin E."/>
            <person name="Kohn T."/>
            <person name="Peeters S.H."/>
            <person name="Heuer A."/>
            <person name="Rast P."/>
            <person name="Oberbeckmann S."/>
            <person name="Bunk B."/>
            <person name="Jeske O."/>
            <person name="Meyerdierks A."/>
            <person name="Storesund J.E."/>
            <person name="Kallscheuer N."/>
            <person name="Luecker S."/>
            <person name="Lage O.M."/>
            <person name="Pohl T."/>
            <person name="Merkel B.J."/>
            <person name="Hornburger P."/>
            <person name="Mueller R.-W."/>
            <person name="Bruemmer F."/>
            <person name="Labrenz M."/>
            <person name="Spormann A.M."/>
            <person name="Op den Camp H."/>
            <person name="Overmann J."/>
            <person name="Amann R."/>
            <person name="Jetten M.S.M."/>
            <person name="Mascher T."/>
            <person name="Medema M.H."/>
            <person name="Devos D.P."/>
            <person name="Kaster A.-K."/>
            <person name="Ovreas L."/>
            <person name="Rohde M."/>
            <person name="Galperin M.Y."/>
            <person name="Jogler C."/>
        </authorList>
    </citation>
    <scope>NUCLEOTIDE SEQUENCE [LARGE SCALE GENOMIC DNA]</scope>
    <source>
        <strain evidence="1 2">EC9</strain>
    </source>
</reference>
<sequence length="242" mass="27011">MNLSYAIAALRKRGFRFIYTYAKESLAFDLRHGTRTSARVPKESQSLTGSTQDAENGLLYVASFTSVTRNSVALAKRLLGEEQFRSFQFLDMGCGKGKALLVHALGNADHSIHPSIGIEYDPDLAKIANANIAKTSLDPEKVKVVVDSAVEFENFVSSDKLLIYLYNSFQGETLRAVLRKLKNYQHMLVYVDPAEKEVLHEFGYVIHQNVQGKYNADTWLLASMNIDNMNQQAAPTEVRAVA</sequence>
<dbReference type="CDD" id="cd02440">
    <property type="entry name" value="AdoMet_MTases"/>
    <property type="match status" value="1"/>
</dbReference>
<dbReference type="Gene3D" id="3.40.50.150">
    <property type="entry name" value="Vaccinia Virus protein VP39"/>
    <property type="match status" value="1"/>
</dbReference>
<name>A0A517LWQ9_9BACT</name>
<evidence type="ECO:0000313" key="2">
    <source>
        <dbReference type="Proteomes" id="UP000319557"/>
    </source>
</evidence>
<dbReference type="SUPFAM" id="SSF53335">
    <property type="entry name" value="S-adenosyl-L-methionine-dependent methyltransferases"/>
    <property type="match status" value="1"/>
</dbReference>